<keyword evidence="2" id="KW-0378">Hydrolase</keyword>
<dbReference type="PROSITE" id="PS50092">
    <property type="entry name" value="TSP1"/>
    <property type="match status" value="1"/>
</dbReference>
<dbReference type="Gene3D" id="2.20.100.10">
    <property type="entry name" value="Thrombospondin type-1 (TSP1) repeat"/>
    <property type="match status" value="1"/>
</dbReference>
<dbReference type="SUPFAM" id="SSF82895">
    <property type="entry name" value="TSP-1 type 1 repeat"/>
    <property type="match status" value="1"/>
</dbReference>
<name>A0ABN9SYD8_9DINO</name>
<dbReference type="InterPro" id="IPR002562">
    <property type="entry name" value="3'-5'_exonuclease_dom"/>
</dbReference>
<feature type="region of interest" description="Disordered" evidence="3">
    <location>
        <begin position="193"/>
        <end position="264"/>
    </location>
</feature>
<dbReference type="Proteomes" id="UP001189429">
    <property type="component" value="Unassembled WGS sequence"/>
</dbReference>
<keyword evidence="6" id="KW-1185">Reference proteome</keyword>
<feature type="compositionally biased region" description="Low complexity" evidence="3">
    <location>
        <begin position="805"/>
        <end position="829"/>
    </location>
</feature>
<feature type="compositionally biased region" description="Polar residues" evidence="3">
    <location>
        <begin position="2104"/>
        <end position="2115"/>
    </location>
</feature>
<proteinExistence type="predicted"/>
<feature type="compositionally biased region" description="Gly residues" evidence="3">
    <location>
        <begin position="2264"/>
        <end position="2275"/>
    </location>
</feature>
<gene>
    <name evidence="5" type="ORF">PCOR1329_LOCUS33668</name>
</gene>
<dbReference type="Gene3D" id="3.30.420.10">
    <property type="entry name" value="Ribonuclease H-like superfamily/Ribonuclease H"/>
    <property type="match status" value="1"/>
</dbReference>
<sequence length="2479" mass="262916">MLPDASWGSWVCTRSALHLPAFSYLERPHRRTGEDTAKFVRSGISVTTGSIVDVQERCAEALGMSSKASRGLSLKRCAHEVLGCNLDKDKRLGCSDWSSEKLTPEQVRYAALDAWTALRLRGPRRGGGAAPSDQRACALRLHKNVLQALSAALEIRRGRPGRPFAARALLVAAGGLLGWGHGLVCRGAPAVRGDKSVGAGSGTGLCGPTPRPGRRLSPEPPAVPATARPPTRAGGRRGGAAVAQTGLRGMPRQPELDASRGVADSHVRNGTISGIADNRASTAVALLPAWPRAMDVALGGPPHEQDRRLSQEYTLLDPGLTCYDVGINDTSDSTECFGSAMDYVGLSGKSSLNFGSASSFTFSCVFDSSLNMVLYAEATGSDTTTFSCVYHSASDSMIFAQARGAQTEGSADYQFLCIGTYSTTATSTPITSTSLTRSSTMTVTATAATATTSRLSQEYTLLDPGLTCYDVGINDTSDSTECFGSAMDYVGLSGKSTLNFGSASSFTFSCVLDSSLNMVLYAEATGSDTTTSAQWNYICPGSFSTTGSSTNTATATATSTSATATSATSTSATTTTSTTATQPPAMTLVPAGQTCYDVGLQDVASSDFCFDAAAPILGFSPAQTAHIPTAAVRFSCVYHSASDSMIFAQARGAQTEGSADYQFLCIGTYSTTATSTPITSTSLTRSSTMTVTATAATATTSRLSQEYTLLDPGLTCYDVGINDTSDSTECFGSAMDYVGLSGKSSLNFGSASSFTFSCVLDSSLNMVLYAEATGSDTTTSAQWNYICPGSFSTTGSSTNTATATATSTSATSTSTTSTSATTTTSTTATQPPAMTLVPAGQTCYDVGLQDVASSDFCFDAAAPILGFSPAQATHIPTAVVRFSCVYHSASDSMIFAQARGAQTEGSADYQFLCIGTYSTTATSTPITSTSLTRSSTMTVTATAATATTSRLSREYTLLDPGLTCYDVGINDTSDSTECFGSAMDYVGLSGTSTLNFGSASSFTFSCVLDSSLNMVLYAEATGSDTTTSAQWNYICPGSFSTTGSSTNTATATATSTSATATSATSTSATTTTSTTATQPPAMTLVPAGQTCYDVGLQDVASSDFCFDAAAPILGFSPAQATYIPTAAVRFSCVYHSASDSMIFAPARGAQTEGSADYQFLCIGTYSTTATSTPITSTSLTRSSTMTVTATAATATTTSFVNYALLETGQTCHEAGMEDVTSSAECFGPARQHFNLQYVATSDFSGHGFAFTCVYYTTYSEIYFADSSPENAIGSFYYRYICRVQCTADTSYNLSKGDGSCTESRCYAFSPPGMLNVASSSSCTGIASRESCSPVCDDGYQLVEPIKCMLGSFEMIPVVCVSDADAEAFERVEVLLVEIALVAGQTNSGITAEWAGGGTRAPMQSALGDVLGLYPEQVYLLEMKDLSSDSASGIPARRLTGEEGLFVKLWLQLYPMNDRTAVEGGLADLGTRNFTGSFVSFLQEAGVAVPAGLRTAAVVAGTPLTTLESVPVARWVVRTEWSACSTTCGEGEITRDVDCLTGNTELCNANAPPDFTQDSFEPSSLPCKSYIQCPYDWTCPSGPDEETGEGCDAQAGFVSAAIAFSSAICCSLSIRYVRNMCRQPVGGRFRVQLKGGESRGTTIDWTRDNGFSTENGVSKTRLKYSLGDGLFAFFQHEREAGRAILTPSDGEPIEHVDLNLGGEVEFELEVRVRTLATNALLVAKVYSEVEPMRPVGKAKGLLIRGGVAAWQIGEEFLLGSTRVADGLPHDISVFYDTEQDEYVLKVDGEEDARGFWGSPDAPECKLVLGSPSAPRDERFNEILPLLDQLRGCGVEVLPLEEQSDEVLLDGDFDRIIWKERQWIKGLDKMEWVSYQLHVDTEDAMVKRATSKAPRADETVIMTELEAAPEPKGTATAYVIGDAVEYWSKTTNSWLGSRVMNIRGQPYHSEEHGMNVFTYDLFVMAARQRVPNVDMKDLRLPFSVSEPVSVFSKKHGDWYPAIIHAAPREARDPRLGYDVALEPSELKTEMLEHARQLKAQKELQGNQYEERPGRGSRRRPRWSSDQDVAGSAELDSVPQVPPLGGDALTSSRPAQVPRLPIGQEDGNPSGNPESSPMQEKDLPVLKSMPGRRLRRRFDRGMPVLVYLGAEQGFLTGTVVESTGGPEPRDVIPSPSPRPSPRSPRTRSRIRCPEASPSMSPLRSGDDDDQHGVDVRPSAGTAEVEAAVAPQRHATATVSIHGRSGPDRTYPEYMLRGEGHVLKDLGGPRGIRDGGGGLQAPTPDASVLPGATPRTARGTASAIARRPPPDDAKGRQGAQDRESARDWPARAAEDGPTRPALARGQRYRPARPAFAAGAQSILAHKGANSSMSEKSMKRIGAVIDTLDDILASIESEETEESANVGKFLQWCKDSSRTMAKALDQAKRDLEEASTVDQELTASVEGLEHTLGELTAATQETQDMVDQSQTRRDESVATLSAWR</sequence>
<dbReference type="InterPro" id="IPR036383">
    <property type="entry name" value="TSP1_rpt_sf"/>
</dbReference>
<evidence type="ECO:0000313" key="5">
    <source>
        <dbReference type="EMBL" id="CAK0837488.1"/>
    </source>
</evidence>
<dbReference type="EMBL" id="CAUYUJ010014157">
    <property type="protein sequence ID" value="CAK0837488.1"/>
    <property type="molecule type" value="Genomic_DNA"/>
</dbReference>
<dbReference type="PANTHER" id="PTHR13620:SF104">
    <property type="entry name" value="EXONUCLEASE 3'-5' DOMAIN-CONTAINING PROTEIN 2"/>
    <property type="match status" value="1"/>
</dbReference>
<accession>A0ABN9SYD8</accession>
<evidence type="ECO:0000259" key="4">
    <source>
        <dbReference type="Pfam" id="PF01612"/>
    </source>
</evidence>
<evidence type="ECO:0000256" key="2">
    <source>
        <dbReference type="ARBA" id="ARBA00022801"/>
    </source>
</evidence>
<keyword evidence="1" id="KW-0540">Nuclease</keyword>
<feature type="compositionally biased region" description="Polar residues" evidence="3">
    <location>
        <begin position="2452"/>
        <end position="2464"/>
    </location>
</feature>
<feature type="compositionally biased region" description="Basic and acidic residues" evidence="3">
    <location>
        <begin position="2304"/>
        <end position="2333"/>
    </location>
</feature>
<dbReference type="InterPro" id="IPR036397">
    <property type="entry name" value="RNaseH_sf"/>
</dbReference>
<dbReference type="InterPro" id="IPR051132">
    <property type="entry name" value="3-5_Exonuclease_domain"/>
</dbReference>
<dbReference type="Pfam" id="PF00090">
    <property type="entry name" value="TSP_1"/>
    <property type="match status" value="1"/>
</dbReference>
<protein>
    <recommendedName>
        <fullName evidence="4">3'-5' exonuclease domain-containing protein</fullName>
    </recommendedName>
</protein>
<evidence type="ECO:0000313" key="6">
    <source>
        <dbReference type="Proteomes" id="UP001189429"/>
    </source>
</evidence>
<dbReference type="PANTHER" id="PTHR13620">
    <property type="entry name" value="3-5 EXONUCLEASE"/>
    <property type="match status" value="1"/>
</dbReference>
<feature type="region of interest" description="Disordered" evidence="3">
    <location>
        <begin position="2037"/>
        <end position="2131"/>
    </location>
</feature>
<feature type="compositionally biased region" description="Low complexity" evidence="3">
    <location>
        <begin position="224"/>
        <end position="243"/>
    </location>
</feature>
<feature type="domain" description="3'-5' exonuclease" evidence="4">
    <location>
        <begin position="50"/>
        <end position="121"/>
    </location>
</feature>
<feature type="region of interest" description="Disordered" evidence="3">
    <location>
        <begin position="2448"/>
        <end position="2479"/>
    </location>
</feature>
<feature type="compositionally biased region" description="Basic and acidic residues" evidence="3">
    <location>
        <begin position="254"/>
        <end position="264"/>
    </location>
</feature>
<feature type="region of interest" description="Disordered" evidence="3">
    <location>
        <begin position="2155"/>
        <end position="2249"/>
    </location>
</feature>
<reference evidence="5" key="1">
    <citation type="submission" date="2023-10" db="EMBL/GenBank/DDBJ databases">
        <authorList>
            <person name="Chen Y."/>
            <person name="Shah S."/>
            <person name="Dougan E. K."/>
            <person name="Thang M."/>
            <person name="Chan C."/>
        </authorList>
    </citation>
    <scope>NUCLEOTIDE SEQUENCE [LARGE SCALE GENOMIC DNA]</scope>
</reference>
<dbReference type="Pfam" id="PF01612">
    <property type="entry name" value="DNA_pol_A_exo1"/>
    <property type="match status" value="1"/>
</dbReference>
<feature type="region of interest" description="Disordered" evidence="3">
    <location>
        <begin position="805"/>
        <end position="831"/>
    </location>
</feature>
<dbReference type="SUPFAM" id="SSF53098">
    <property type="entry name" value="Ribonuclease H-like"/>
    <property type="match status" value="1"/>
</dbReference>
<comment type="caution">
    <text evidence="5">The sequence shown here is derived from an EMBL/GenBank/DDBJ whole genome shotgun (WGS) entry which is preliminary data.</text>
</comment>
<feature type="region of interest" description="Disordered" evidence="3">
    <location>
        <begin position="2261"/>
        <end position="2343"/>
    </location>
</feature>
<dbReference type="InterPro" id="IPR012337">
    <property type="entry name" value="RNaseH-like_sf"/>
</dbReference>
<organism evidence="5 6">
    <name type="scientific">Prorocentrum cordatum</name>
    <dbReference type="NCBI Taxonomy" id="2364126"/>
    <lineage>
        <taxon>Eukaryota</taxon>
        <taxon>Sar</taxon>
        <taxon>Alveolata</taxon>
        <taxon>Dinophyceae</taxon>
        <taxon>Prorocentrales</taxon>
        <taxon>Prorocentraceae</taxon>
        <taxon>Prorocentrum</taxon>
    </lineage>
</organism>
<evidence type="ECO:0000256" key="1">
    <source>
        <dbReference type="ARBA" id="ARBA00022722"/>
    </source>
</evidence>
<evidence type="ECO:0000256" key="3">
    <source>
        <dbReference type="SAM" id="MobiDB-lite"/>
    </source>
</evidence>
<dbReference type="InterPro" id="IPR000884">
    <property type="entry name" value="TSP1_rpt"/>
</dbReference>